<reference evidence="1 2" key="1">
    <citation type="submission" date="2016-05" db="EMBL/GenBank/DDBJ databases">
        <title>Draft Genome Sequence of Algibacter sp. Strain SK-16 Isolated from the Surface Water of Aburatsubo Inlet.</title>
        <authorList>
            <person name="Wong S.-K."/>
            <person name="Yoshizawa S."/>
            <person name="Nakajima Y."/>
            <person name="Ogura Y."/>
            <person name="Tetsuya H."/>
            <person name="Hamasaki K."/>
        </authorList>
    </citation>
    <scope>NUCLEOTIDE SEQUENCE [LARGE SCALE GENOMIC DNA]</scope>
    <source>
        <strain evidence="1 2">SK-16</strain>
    </source>
</reference>
<dbReference type="OrthoDB" id="9782970at2"/>
<proteinExistence type="predicted"/>
<keyword evidence="2" id="KW-1185">Reference proteome</keyword>
<comment type="caution">
    <text evidence="1">The sequence shown here is derived from an EMBL/GenBank/DDBJ whole genome shotgun (WGS) entry which is preliminary data.</text>
</comment>
<protein>
    <submittedName>
        <fullName evidence="1">Uncharacterized protein</fullName>
    </submittedName>
</protein>
<sequence length="67" mass="7914">MNIGANQQLRQEVENVIKSVTIDLKTETITKGRPYTLKITKTQKEYEKLLKYWNEDTILLEQLKKTC</sequence>
<name>A0A1E5T927_9FLAO</name>
<organism evidence="1 2">
    <name type="scientific">Flavivirga aquatica</name>
    <dbReference type="NCBI Taxonomy" id="1849968"/>
    <lineage>
        <taxon>Bacteria</taxon>
        <taxon>Pseudomonadati</taxon>
        <taxon>Bacteroidota</taxon>
        <taxon>Flavobacteriia</taxon>
        <taxon>Flavobacteriales</taxon>
        <taxon>Flavobacteriaceae</taxon>
        <taxon>Flavivirga</taxon>
    </lineage>
</organism>
<evidence type="ECO:0000313" key="2">
    <source>
        <dbReference type="Proteomes" id="UP000095713"/>
    </source>
</evidence>
<accession>A0A1E5T927</accession>
<dbReference type="EMBL" id="MDJD01000043">
    <property type="protein sequence ID" value="OEK07889.1"/>
    <property type="molecule type" value="Genomic_DNA"/>
</dbReference>
<dbReference type="Proteomes" id="UP000095713">
    <property type="component" value="Unassembled WGS sequence"/>
</dbReference>
<dbReference type="STRING" id="1849968.A8C32_15535"/>
<evidence type="ECO:0000313" key="1">
    <source>
        <dbReference type="EMBL" id="OEK07889.1"/>
    </source>
</evidence>
<dbReference type="AlphaFoldDB" id="A0A1E5T927"/>
<gene>
    <name evidence="1" type="ORF">A8C32_15535</name>
</gene>